<evidence type="ECO:0000313" key="1">
    <source>
        <dbReference type="EMBL" id="RJP23124.1"/>
    </source>
</evidence>
<protein>
    <submittedName>
        <fullName evidence="1">Uncharacterized protein</fullName>
    </submittedName>
</protein>
<dbReference type="EMBL" id="QZKU01000050">
    <property type="protein sequence ID" value="RJP23124.1"/>
    <property type="molecule type" value="Genomic_DNA"/>
</dbReference>
<sequence length="75" mass="7897">MLMEAGVTVTTPDGVFSNCLKIIESDIEGDEGEAEIMIWAPDIGEVKTWAAGVEDADGEISLGTGIDQIVNHGSF</sequence>
<evidence type="ECO:0000313" key="2">
    <source>
        <dbReference type="Proteomes" id="UP000265882"/>
    </source>
</evidence>
<dbReference type="Proteomes" id="UP000265882">
    <property type="component" value="Unassembled WGS sequence"/>
</dbReference>
<proteinExistence type="predicted"/>
<comment type="caution">
    <text evidence="1">The sequence shown here is derived from an EMBL/GenBank/DDBJ whole genome shotgun (WGS) entry which is preliminary data.</text>
</comment>
<reference evidence="1 2" key="1">
    <citation type="journal article" date="2017" name="ISME J.">
        <title>Energy and carbon metabolisms in a deep terrestrial subsurface fluid microbial community.</title>
        <authorList>
            <person name="Momper L."/>
            <person name="Jungbluth S.P."/>
            <person name="Lee M.D."/>
            <person name="Amend J.P."/>
        </authorList>
    </citation>
    <scope>NUCLEOTIDE SEQUENCE [LARGE SCALE GENOMIC DNA]</scope>
    <source>
        <strain evidence="1">SURF_5</strain>
    </source>
</reference>
<organism evidence="1 2">
    <name type="scientific">Abyssobacteria bacterium (strain SURF_5)</name>
    <dbReference type="NCBI Taxonomy" id="2093360"/>
    <lineage>
        <taxon>Bacteria</taxon>
        <taxon>Pseudomonadati</taxon>
        <taxon>Candidatus Hydrogenedentota</taxon>
        <taxon>Candidatus Abyssobacteria</taxon>
    </lineage>
</organism>
<gene>
    <name evidence="1" type="ORF">C4520_06840</name>
</gene>
<dbReference type="AlphaFoldDB" id="A0A3A4P582"/>
<name>A0A3A4P582_ABYX5</name>
<accession>A0A3A4P582</accession>